<dbReference type="PANTHER" id="PTHR46103">
    <property type="entry name" value="RRNA METHYLTRANSFERASE 1, MITOCHONDRIAL"/>
    <property type="match status" value="1"/>
</dbReference>
<protein>
    <recommendedName>
        <fullName evidence="7">tRNA/rRNA methyltransferase SpoU type domain-containing protein</fullName>
    </recommendedName>
</protein>
<evidence type="ECO:0000259" key="7">
    <source>
        <dbReference type="Pfam" id="PF00588"/>
    </source>
</evidence>
<sequence length="447" mass="49721">MQSLLSNVPRTLLGLKTPTVYQPARYISLTGAIEKGLREAQHGASKHEARYAIPQHGDQARSAIREPRGTRGEDDRREWQRKIPTRDMQPREEEERPAQYRVGVPTSLPYTTAGSEFIYGTFSVLSALKAGRRKLYKLYRLRPPAYGKGLDKPTRARTRADQSEELWDDTEAQEDVYNLAKRTRVEVKDVWGPDWHRILSKAATGRPHNGLVLEASPLPKLPVTSLSPVDRSSDEITAAVGWASQEDQEVNRTFDIRGKIATIPSVRPSHRYPFMLLLDCITDTGNFGAIVRSAWFLGVDAILILEHGTAPIASNSLKASAGALEYMPILHVKNERAFVKSSRENGWKFFAADAPSDELPLRRRYTKRNNTRMLGFEGALLSHPCVLVLGNEGTGIRDFMKSLVDGMVGIPNARPHAGDIDSLNVSVAAALMTQRFFDSAPAPRGSE</sequence>
<dbReference type="EMBL" id="AMWN01000002">
    <property type="protein sequence ID" value="EXJ94803.1"/>
    <property type="molecule type" value="Genomic_DNA"/>
</dbReference>
<reference evidence="8 9" key="1">
    <citation type="submission" date="2013-03" db="EMBL/GenBank/DDBJ databases">
        <title>The Genome Sequence of Capronia coronata CBS 617.96.</title>
        <authorList>
            <consortium name="The Broad Institute Genomics Platform"/>
            <person name="Cuomo C."/>
            <person name="de Hoog S."/>
            <person name="Gorbushina A."/>
            <person name="Walker B."/>
            <person name="Young S.K."/>
            <person name="Zeng Q."/>
            <person name="Gargeya S."/>
            <person name="Fitzgerald M."/>
            <person name="Haas B."/>
            <person name="Abouelleil A."/>
            <person name="Allen A.W."/>
            <person name="Alvarado L."/>
            <person name="Arachchi H.M."/>
            <person name="Berlin A.M."/>
            <person name="Chapman S.B."/>
            <person name="Gainer-Dewar J."/>
            <person name="Goldberg J."/>
            <person name="Griggs A."/>
            <person name="Gujja S."/>
            <person name="Hansen M."/>
            <person name="Howarth C."/>
            <person name="Imamovic A."/>
            <person name="Ireland A."/>
            <person name="Larimer J."/>
            <person name="McCowan C."/>
            <person name="Murphy C."/>
            <person name="Pearson M."/>
            <person name="Poon T.W."/>
            <person name="Priest M."/>
            <person name="Roberts A."/>
            <person name="Saif S."/>
            <person name="Shea T."/>
            <person name="Sisk P."/>
            <person name="Sykes S."/>
            <person name="Wortman J."/>
            <person name="Nusbaum C."/>
            <person name="Birren B."/>
        </authorList>
    </citation>
    <scope>NUCLEOTIDE SEQUENCE [LARGE SCALE GENOMIC DNA]</scope>
    <source>
        <strain evidence="8 9">CBS 617.96</strain>
    </source>
</reference>
<dbReference type="SUPFAM" id="SSF55315">
    <property type="entry name" value="L30e-like"/>
    <property type="match status" value="1"/>
</dbReference>
<dbReference type="SUPFAM" id="SSF75217">
    <property type="entry name" value="alpha/beta knot"/>
    <property type="match status" value="1"/>
</dbReference>
<keyword evidence="5" id="KW-0949">S-adenosyl-L-methionine</keyword>
<dbReference type="RefSeq" id="XP_007722297.1">
    <property type="nucleotide sequence ID" value="XM_007724107.1"/>
</dbReference>
<dbReference type="GO" id="GO:0003723">
    <property type="term" value="F:RNA binding"/>
    <property type="evidence" value="ECO:0007669"/>
    <property type="project" value="InterPro"/>
</dbReference>
<proteinExistence type="inferred from homology"/>
<dbReference type="InterPro" id="IPR001537">
    <property type="entry name" value="SpoU_MeTrfase"/>
</dbReference>
<dbReference type="InterPro" id="IPR029026">
    <property type="entry name" value="tRNA_m1G_MTases_N"/>
</dbReference>
<evidence type="ECO:0000313" key="8">
    <source>
        <dbReference type="EMBL" id="EXJ94803.1"/>
    </source>
</evidence>
<dbReference type="HOGENOM" id="CLU_021322_5_3_1"/>
<accession>W9YQH4</accession>
<evidence type="ECO:0000256" key="3">
    <source>
        <dbReference type="ARBA" id="ARBA00022603"/>
    </source>
</evidence>
<keyword evidence="9" id="KW-1185">Reference proteome</keyword>
<feature type="compositionally biased region" description="Basic and acidic residues" evidence="6">
    <location>
        <begin position="63"/>
        <end position="98"/>
    </location>
</feature>
<comment type="similarity">
    <text evidence="1">Belongs to the class IV-like SAM-binding methyltransferase superfamily. RNA methyltransferase TrmH family.</text>
</comment>
<evidence type="ECO:0000256" key="1">
    <source>
        <dbReference type="ARBA" id="ARBA00007228"/>
    </source>
</evidence>
<dbReference type="Pfam" id="PF00588">
    <property type="entry name" value="SpoU_methylase"/>
    <property type="match status" value="1"/>
</dbReference>
<dbReference type="InterPro" id="IPR047261">
    <property type="entry name" value="MRM1_MeTrfase_dom"/>
</dbReference>
<dbReference type="InterPro" id="IPR029028">
    <property type="entry name" value="Alpha/beta_knot_MTases"/>
</dbReference>
<evidence type="ECO:0000256" key="5">
    <source>
        <dbReference type="ARBA" id="ARBA00022691"/>
    </source>
</evidence>
<dbReference type="AlphaFoldDB" id="W9YQH4"/>
<keyword evidence="3" id="KW-0489">Methyltransferase</keyword>
<evidence type="ECO:0000313" key="9">
    <source>
        <dbReference type="Proteomes" id="UP000019484"/>
    </source>
</evidence>
<dbReference type="InterPro" id="IPR029064">
    <property type="entry name" value="Ribosomal_eL30-like_sf"/>
</dbReference>
<dbReference type="Gene3D" id="3.40.1280.10">
    <property type="match status" value="1"/>
</dbReference>
<dbReference type="Gene3D" id="3.30.1330.30">
    <property type="match status" value="1"/>
</dbReference>
<dbReference type="CDD" id="cd18105">
    <property type="entry name" value="SpoU-like_MRM1"/>
    <property type="match status" value="1"/>
</dbReference>
<dbReference type="Proteomes" id="UP000019484">
    <property type="component" value="Unassembled WGS sequence"/>
</dbReference>
<dbReference type="OrthoDB" id="270651at2759"/>
<dbReference type="GO" id="GO:0005739">
    <property type="term" value="C:mitochondrion"/>
    <property type="evidence" value="ECO:0007669"/>
    <property type="project" value="TreeGrafter"/>
</dbReference>
<dbReference type="eggNOG" id="KOG0838">
    <property type="taxonomic scope" value="Eukaryota"/>
</dbReference>
<dbReference type="STRING" id="1182541.W9YQH4"/>
<feature type="region of interest" description="Disordered" evidence="6">
    <location>
        <begin position="43"/>
        <end position="99"/>
    </location>
</feature>
<evidence type="ECO:0000256" key="4">
    <source>
        <dbReference type="ARBA" id="ARBA00022679"/>
    </source>
</evidence>
<dbReference type="GO" id="GO:0016435">
    <property type="term" value="F:rRNA (guanine) methyltransferase activity"/>
    <property type="evidence" value="ECO:0007669"/>
    <property type="project" value="TreeGrafter"/>
</dbReference>
<evidence type="ECO:0000256" key="6">
    <source>
        <dbReference type="SAM" id="MobiDB-lite"/>
    </source>
</evidence>
<feature type="domain" description="tRNA/rRNA methyltransferase SpoU type" evidence="7">
    <location>
        <begin position="274"/>
        <end position="432"/>
    </location>
</feature>
<name>W9YQH4_9EURO</name>
<dbReference type="InterPro" id="IPR047182">
    <property type="entry name" value="MRM1"/>
</dbReference>
<dbReference type="PANTHER" id="PTHR46103:SF1">
    <property type="entry name" value="RRNA METHYLTRANSFERASE 1, MITOCHONDRIAL"/>
    <property type="match status" value="1"/>
</dbReference>
<gene>
    <name evidence="8" type="ORF">A1O1_03201</name>
</gene>
<evidence type="ECO:0000256" key="2">
    <source>
        <dbReference type="ARBA" id="ARBA00022552"/>
    </source>
</evidence>
<organism evidence="8 9">
    <name type="scientific">Capronia coronata CBS 617.96</name>
    <dbReference type="NCBI Taxonomy" id="1182541"/>
    <lineage>
        <taxon>Eukaryota</taxon>
        <taxon>Fungi</taxon>
        <taxon>Dikarya</taxon>
        <taxon>Ascomycota</taxon>
        <taxon>Pezizomycotina</taxon>
        <taxon>Eurotiomycetes</taxon>
        <taxon>Chaetothyriomycetidae</taxon>
        <taxon>Chaetothyriales</taxon>
        <taxon>Herpotrichiellaceae</taxon>
        <taxon>Capronia</taxon>
    </lineage>
</organism>
<keyword evidence="2" id="KW-0698">rRNA processing</keyword>
<dbReference type="GeneID" id="19158096"/>
<keyword evidence="4" id="KW-0808">Transferase</keyword>
<comment type="caution">
    <text evidence="8">The sequence shown here is derived from an EMBL/GenBank/DDBJ whole genome shotgun (WGS) entry which is preliminary data.</text>
</comment>